<dbReference type="PANTHER" id="PTHR12302:SF2">
    <property type="entry name" value="STAPHYLOCOCCAL NUCLEASE DOMAIN-CONTAINING PROTEIN 1"/>
    <property type="match status" value="1"/>
</dbReference>
<name>A0A9W6SZB1_CANBO</name>
<dbReference type="GO" id="GO:0031332">
    <property type="term" value="C:RNAi effector complex"/>
    <property type="evidence" value="ECO:0007669"/>
    <property type="project" value="InterPro"/>
</dbReference>
<dbReference type="SMART" id="SM00318">
    <property type="entry name" value="SNc"/>
    <property type="match status" value="4"/>
</dbReference>
<feature type="region of interest" description="Disordered" evidence="5">
    <location>
        <begin position="287"/>
        <end position="317"/>
    </location>
</feature>
<dbReference type="Pfam" id="PF00565">
    <property type="entry name" value="SNase"/>
    <property type="match status" value="4"/>
</dbReference>
<dbReference type="GO" id="GO:0005634">
    <property type="term" value="C:nucleus"/>
    <property type="evidence" value="ECO:0007669"/>
    <property type="project" value="TreeGrafter"/>
</dbReference>
<dbReference type="Gene3D" id="2.40.50.90">
    <property type="match status" value="5"/>
</dbReference>
<dbReference type="InterPro" id="IPR016071">
    <property type="entry name" value="Staphylococal_nuclease_OB-fold"/>
</dbReference>
<dbReference type="GO" id="GO:0005829">
    <property type="term" value="C:cytosol"/>
    <property type="evidence" value="ECO:0007669"/>
    <property type="project" value="UniProtKB-UniRule"/>
</dbReference>
<protein>
    <submittedName>
        <fullName evidence="8">Unnamed protein product</fullName>
    </submittedName>
</protein>
<reference evidence="8" key="1">
    <citation type="submission" date="2023-04" db="EMBL/GenBank/DDBJ databases">
        <title>Candida boidinii NBRC 10035.</title>
        <authorList>
            <person name="Ichikawa N."/>
            <person name="Sato H."/>
            <person name="Tonouchi N."/>
        </authorList>
    </citation>
    <scope>NUCLEOTIDE SEQUENCE</scope>
    <source>
        <strain evidence="8">NBRC 10035</strain>
    </source>
</reference>
<dbReference type="Proteomes" id="UP001165120">
    <property type="component" value="Unassembled WGS sequence"/>
</dbReference>
<dbReference type="GO" id="GO:0006402">
    <property type="term" value="P:mRNA catabolic process"/>
    <property type="evidence" value="ECO:0007669"/>
    <property type="project" value="UniProtKB-UniRule"/>
</dbReference>
<evidence type="ECO:0000256" key="4">
    <source>
        <dbReference type="PIRNR" id="PIRNR017179"/>
    </source>
</evidence>
<feature type="domain" description="TNase-like" evidence="7">
    <location>
        <begin position="3"/>
        <end position="131"/>
    </location>
</feature>
<organism evidence="8 9">
    <name type="scientific">Candida boidinii</name>
    <name type="common">Yeast</name>
    <dbReference type="NCBI Taxonomy" id="5477"/>
    <lineage>
        <taxon>Eukaryota</taxon>
        <taxon>Fungi</taxon>
        <taxon>Dikarya</taxon>
        <taxon>Ascomycota</taxon>
        <taxon>Saccharomycotina</taxon>
        <taxon>Pichiomycetes</taxon>
        <taxon>Pichiales</taxon>
        <taxon>Pichiaceae</taxon>
        <taxon>Ogataea</taxon>
        <taxon>Ogataea/Candida clade</taxon>
    </lineage>
</organism>
<dbReference type="SMART" id="SM00333">
    <property type="entry name" value="TUDOR"/>
    <property type="match status" value="1"/>
</dbReference>
<feature type="domain" description="TNase-like" evidence="7">
    <location>
        <begin position="321"/>
        <end position="464"/>
    </location>
</feature>
<comment type="subcellular location">
    <subcellularLocation>
        <location evidence="1 4">Cytoplasm</location>
    </subcellularLocation>
</comment>
<evidence type="ECO:0000256" key="2">
    <source>
        <dbReference type="ARBA" id="ARBA00022490"/>
    </source>
</evidence>
<dbReference type="PROSITE" id="PS50304">
    <property type="entry name" value="TUDOR"/>
    <property type="match status" value="1"/>
</dbReference>
<dbReference type="PIRSF" id="PIRSF017179">
    <property type="entry name" value="RISC-Tudor-SN"/>
    <property type="match status" value="1"/>
</dbReference>
<feature type="compositionally biased region" description="Low complexity" evidence="5">
    <location>
        <begin position="293"/>
        <end position="311"/>
    </location>
</feature>
<keyword evidence="2 4" id="KW-0963">Cytoplasm</keyword>
<proteinExistence type="predicted"/>
<dbReference type="InterPro" id="IPR035437">
    <property type="entry name" value="SNase_OB-fold_sf"/>
</dbReference>
<dbReference type="EMBL" id="BSXN01000633">
    <property type="protein sequence ID" value="GME69293.1"/>
    <property type="molecule type" value="Genomic_DNA"/>
</dbReference>
<feature type="domain" description="TNase-like" evidence="7">
    <location>
        <begin position="492"/>
        <end position="621"/>
    </location>
</feature>
<dbReference type="GO" id="GO:0003723">
    <property type="term" value="F:RNA binding"/>
    <property type="evidence" value="ECO:0007669"/>
    <property type="project" value="UniProtKB-UniRule"/>
</dbReference>
<dbReference type="SUPFAM" id="SSF63748">
    <property type="entry name" value="Tudor/PWWP/MBT"/>
    <property type="match status" value="1"/>
</dbReference>
<evidence type="ECO:0000256" key="5">
    <source>
        <dbReference type="SAM" id="MobiDB-lite"/>
    </source>
</evidence>
<keyword evidence="3" id="KW-0677">Repeat</keyword>
<evidence type="ECO:0000259" key="6">
    <source>
        <dbReference type="PROSITE" id="PS50304"/>
    </source>
</evidence>
<dbReference type="GO" id="GO:0004518">
    <property type="term" value="F:nuclease activity"/>
    <property type="evidence" value="ECO:0007669"/>
    <property type="project" value="TreeGrafter"/>
</dbReference>
<dbReference type="Pfam" id="PF00567">
    <property type="entry name" value="TUDOR"/>
    <property type="match status" value="1"/>
</dbReference>
<evidence type="ECO:0000256" key="3">
    <source>
        <dbReference type="ARBA" id="ARBA00022737"/>
    </source>
</evidence>
<dbReference type="InterPro" id="IPR002999">
    <property type="entry name" value="Tudor"/>
</dbReference>
<dbReference type="GO" id="GO:0031047">
    <property type="term" value="P:regulatory ncRNA-mediated gene silencing"/>
    <property type="evidence" value="ECO:0007669"/>
    <property type="project" value="UniProtKB-UniRule"/>
</dbReference>
<dbReference type="FunFam" id="2.30.30.140:FF:000018">
    <property type="entry name" value="Serine/threonine-protein kinase 31"/>
    <property type="match status" value="1"/>
</dbReference>
<dbReference type="SUPFAM" id="SSF50199">
    <property type="entry name" value="Staphylococcal nuclease"/>
    <property type="match status" value="5"/>
</dbReference>
<dbReference type="Gene3D" id="2.30.30.140">
    <property type="match status" value="1"/>
</dbReference>
<evidence type="ECO:0000256" key="1">
    <source>
        <dbReference type="ARBA" id="ARBA00004496"/>
    </source>
</evidence>
<accession>A0A9W6SZB1</accession>
<evidence type="ECO:0000313" key="8">
    <source>
        <dbReference type="EMBL" id="GME69293.1"/>
    </source>
</evidence>
<dbReference type="PROSITE" id="PS50830">
    <property type="entry name" value="TNASE_3"/>
    <property type="match status" value="4"/>
</dbReference>
<dbReference type="CDD" id="cd20379">
    <property type="entry name" value="Tudor_dTUD-like"/>
    <property type="match status" value="1"/>
</dbReference>
<sequence>MSKIFGAKVKNVLSGDTLVLTPLNNSKQERILSLAYIQAPRLSSNEKYSFESRELLRTLLIGKEVKFWVLYKNQSDREFGDISTPLFQSLSEYVVSKGSAKVRDNADEDETYELKQAELKAQLNDVGLWNSKSSGSIEVQNGNLTQDQIEKSQLPDQAYQTIVEKVISGDRLLCRIFLSEHLHAVVPILIAGIRCPRTSNGSEPSEPFGDEAKEYIESRLLARSIKLVILGESSNGVAVAKILHPAGNISEKIIEDGFADVNDWQSPLIGAAGMSILRRKEKEARLSGKGMWKSSASSKPAAPKSASSSSSTDNESIDIGKTLQGTVARIISSDTLVLRLKNDKEITVQLTSLRAPRQSDAASAIFVPAAREFVRSKYIGKHIKFTIDAIRPKSDNFEERPLVTISLLNNTPSDLPTINETIVANGYATVIRHRRGDEDRSPDWDHLIELEQTATKTKKGIFGNAPKSERIVDASENAARAKPYITTFEHRSKIPAVVEHVSSASRFRLILPKEGVKLTLVLGGLANPKDRESKLMQEALALTNKQFYQRDVFIDVYGGDKVGGFIGNIYLQGQNVPHQVNLVQRGYFELHDRSIDQTKFASRLLEAESQAKESKSGIWVNYDPSLEESNLEDLSIDEAKKQQEPVKLLKNYYDISITDISKEGLISFHIKNSDKLKLKSMMKEFHEFYANPIKFKKLSKAPKNGDLVSAKFSETGKFYRAKIIETDRVNHKFKVQHIDYGNSEFVKLDDLRELSSEFNLNRLPAQAVTAQLSLISLPPANLEEYLEEAIYFLDDLTIDKQLIACENFKNPAPGIDMDITLYDPAKISKDATYSINKELVANGWAIVKKNKFKNFELAMKQDLDSLLALEKSAKQSHKGCWEYGDIEEVEE</sequence>
<keyword evidence="9" id="KW-1185">Reference proteome</keyword>
<gene>
    <name evidence="8" type="ORF">Cboi02_000220900</name>
</gene>
<evidence type="ECO:0000259" key="7">
    <source>
        <dbReference type="PROSITE" id="PS50830"/>
    </source>
</evidence>
<evidence type="ECO:0000313" key="9">
    <source>
        <dbReference type="Proteomes" id="UP001165120"/>
    </source>
</evidence>
<feature type="domain" description="TNase-like" evidence="7">
    <location>
        <begin position="157"/>
        <end position="294"/>
    </location>
</feature>
<dbReference type="InterPro" id="IPR016685">
    <property type="entry name" value="Silence_cplx_Nase-comp_TudorSN"/>
</dbReference>
<dbReference type="PANTHER" id="PTHR12302">
    <property type="entry name" value="EBNA2 BINDING PROTEIN P100"/>
    <property type="match status" value="1"/>
</dbReference>
<comment type="caution">
    <text evidence="8">The sequence shown here is derived from an EMBL/GenBank/DDBJ whole genome shotgun (WGS) entry which is preliminary data.</text>
</comment>
<dbReference type="AlphaFoldDB" id="A0A9W6SZB1"/>
<feature type="domain" description="Tudor" evidence="6">
    <location>
        <begin position="701"/>
        <end position="761"/>
    </location>
</feature>